<organism evidence="3 4">
    <name type="scientific">Actinidia chinensis var. chinensis</name>
    <name type="common">Chinese soft-hair kiwi</name>
    <dbReference type="NCBI Taxonomy" id="1590841"/>
    <lineage>
        <taxon>Eukaryota</taxon>
        <taxon>Viridiplantae</taxon>
        <taxon>Streptophyta</taxon>
        <taxon>Embryophyta</taxon>
        <taxon>Tracheophyta</taxon>
        <taxon>Spermatophyta</taxon>
        <taxon>Magnoliopsida</taxon>
        <taxon>eudicotyledons</taxon>
        <taxon>Gunneridae</taxon>
        <taxon>Pentapetalae</taxon>
        <taxon>asterids</taxon>
        <taxon>Ericales</taxon>
        <taxon>Actinidiaceae</taxon>
        <taxon>Actinidia</taxon>
    </lineage>
</organism>
<accession>A0A2R6QD04</accession>
<reference evidence="3 4" key="1">
    <citation type="submission" date="2017-07" db="EMBL/GenBank/DDBJ databases">
        <title>An improved, manually edited Actinidia chinensis var. chinensis (kiwifruit) genome highlights the challenges associated with draft genomes and gene prediction in plants.</title>
        <authorList>
            <person name="Pilkington S."/>
            <person name="Crowhurst R."/>
            <person name="Hilario E."/>
            <person name="Nardozza S."/>
            <person name="Fraser L."/>
            <person name="Peng Y."/>
            <person name="Gunaseelan K."/>
            <person name="Simpson R."/>
            <person name="Tahir J."/>
            <person name="Deroles S."/>
            <person name="Templeton K."/>
            <person name="Luo Z."/>
            <person name="Davy M."/>
            <person name="Cheng C."/>
            <person name="Mcneilage M."/>
            <person name="Scaglione D."/>
            <person name="Liu Y."/>
            <person name="Zhang Q."/>
            <person name="Datson P."/>
            <person name="De Silva N."/>
            <person name="Gardiner S."/>
            <person name="Bassett H."/>
            <person name="Chagne D."/>
            <person name="Mccallum J."/>
            <person name="Dzierzon H."/>
            <person name="Deng C."/>
            <person name="Wang Y.-Y."/>
            <person name="Barron N."/>
            <person name="Manako K."/>
            <person name="Bowen J."/>
            <person name="Foster T."/>
            <person name="Erridge Z."/>
            <person name="Tiffin H."/>
            <person name="Waite C."/>
            <person name="Davies K."/>
            <person name="Grierson E."/>
            <person name="Laing W."/>
            <person name="Kirk R."/>
            <person name="Chen X."/>
            <person name="Wood M."/>
            <person name="Montefiori M."/>
            <person name="Brummell D."/>
            <person name="Schwinn K."/>
            <person name="Catanach A."/>
            <person name="Fullerton C."/>
            <person name="Li D."/>
            <person name="Meiyalaghan S."/>
            <person name="Nieuwenhuizen N."/>
            <person name="Read N."/>
            <person name="Prakash R."/>
            <person name="Hunter D."/>
            <person name="Zhang H."/>
            <person name="Mckenzie M."/>
            <person name="Knabel M."/>
            <person name="Harris A."/>
            <person name="Allan A."/>
            <person name="Chen A."/>
            <person name="Janssen B."/>
            <person name="Plunkett B."/>
            <person name="Dwamena C."/>
            <person name="Voogd C."/>
            <person name="Leif D."/>
            <person name="Lafferty D."/>
            <person name="Souleyre E."/>
            <person name="Varkonyi-Gasic E."/>
            <person name="Gambi F."/>
            <person name="Hanley J."/>
            <person name="Yao J.-L."/>
            <person name="Cheung J."/>
            <person name="David K."/>
            <person name="Warren B."/>
            <person name="Marsh K."/>
            <person name="Snowden K."/>
            <person name="Lin-Wang K."/>
            <person name="Brian L."/>
            <person name="Martinez-Sanchez M."/>
            <person name="Wang M."/>
            <person name="Ileperuma N."/>
            <person name="Macnee N."/>
            <person name="Campin R."/>
            <person name="Mcatee P."/>
            <person name="Drummond R."/>
            <person name="Espley R."/>
            <person name="Ireland H."/>
            <person name="Wu R."/>
            <person name="Atkinson R."/>
            <person name="Karunairetnam S."/>
            <person name="Bulley S."/>
            <person name="Chunkath S."/>
            <person name="Hanley Z."/>
            <person name="Storey R."/>
            <person name="Thrimawithana A."/>
            <person name="Thomson S."/>
            <person name="David C."/>
            <person name="Testolin R."/>
        </authorList>
    </citation>
    <scope>NUCLEOTIDE SEQUENCE [LARGE SCALE GENOMIC DNA]</scope>
    <source>
        <strain evidence="4">cv. Red5</strain>
        <tissue evidence="3">Young leaf</tissue>
    </source>
</reference>
<evidence type="ECO:0000256" key="1">
    <source>
        <dbReference type="SAM" id="Coils"/>
    </source>
</evidence>
<dbReference type="EMBL" id="NKQK01000017">
    <property type="protein sequence ID" value="PSS06022.1"/>
    <property type="molecule type" value="Genomic_DNA"/>
</dbReference>
<reference evidence="4" key="2">
    <citation type="journal article" date="2018" name="BMC Genomics">
        <title>A manually annotated Actinidia chinensis var. chinensis (kiwifruit) genome highlights the challenges associated with draft genomes and gene prediction in plants.</title>
        <authorList>
            <person name="Pilkington S.M."/>
            <person name="Crowhurst R."/>
            <person name="Hilario E."/>
            <person name="Nardozza S."/>
            <person name="Fraser L."/>
            <person name="Peng Y."/>
            <person name="Gunaseelan K."/>
            <person name="Simpson R."/>
            <person name="Tahir J."/>
            <person name="Deroles S.C."/>
            <person name="Templeton K."/>
            <person name="Luo Z."/>
            <person name="Davy M."/>
            <person name="Cheng C."/>
            <person name="McNeilage M."/>
            <person name="Scaglione D."/>
            <person name="Liu Y."/>
            <person name="Zhang Q."/>
            <person name="Datson P."/>
            <person name="De Silva N."/>
            <person name="Gardiner S.E."/>
            <person name="Bassett H."/>
            <person name="Chagne D."/>
            <person name="McCallum J."/>
            <person name="Dzierzon H."/>
            <person name="Deng C."/>
            <person name="Wang Y.Y."/>
            <person name="Barron L."/>
            <person name="Manako K."/>
            <person name="Bowen J."/>
            <person name="Foster T.M."/>
            <person name="Erridge Z.A."/>
            <person name="Tiffin H."/>
            <person name="Waite C.N."/>
            <person name="Davies K.M."/>
            <person name="Grierson E.P."/>
            <person name="Laing W.A."/>
            <person name="Kirk R."/>
            <person name="Chen X."/>
            <person name="Wood M."/>
            <person name="Montefiori M."/>
            <person name="Brummell D.A."/>
            <person name="Schwinn K.E."/>
            <person name="Catanach A."/>
            <person name="Fullerton C."/>
            <person name="Li D."/>
            <person name="Meiyalaghan S."/>
            <person name="Nieuwenhuizen N."/>
            <person name="Read N."/>
            <person name="Prakash R."/>
            <person name="Hunter D."/>
            <person name="Zhang H."/>
            <person name="McKenzie M."/>
            <person name="Knabel M."/>
            <person name="Harris A."/>
            <person name="Allan A.C."/>
            <person name="Gleave A."/>
            <person name="Chen A."/>
            <person name="Janssen B.J."/>
            <person name="Plunkett B."/>
            <person name="Ampomah-Dwamena C."/>
            <person name="Voogd C."/>
            <person name="Leif D."/>
            <person name="Lafferty D."/>
            <person name="Souleyre E.J.F."/>
            <person name="Varkonyi-Gasic E."/>
            <person name="Gambi F."/>
            <person name="Hanley J."/>
            <person name="Yao J.L."/>
            <person name="Cheung J."/>
            <person name="David K.M."/>
            <person name="Warren B."/>
            <person name="Marsh K."/>
            <person name="Snowden K.C."/>
            <person name="Lin-Wang K."/>
            <person name="Brian L."/>
            <person name="Martinez-Sanchez M."/>
            <person name="Wang M."/>
            <person name="Ileperuma N."/>
            <person name="Macnee N."/>
            <person name="Campin R."/>
            <person name="McAtee P."/>
            <person name="Drummond R.S.M."/>
            <person name="Espley R.V."/>
            <person name="Ireland H.S."/>
            <person name="Wu R."/>
            <person name="Atkinson R.G."/>
            <person name="Karunairetnam S."/>
            <person name="Bulley S."/>
            <person name="Chunkath S."/>
            <person name="Hanley Z."/>
            <person name="Storey R."/>
            <person name="Thrimawithana A.H."/>
            <person name="Thomson S."/>
            <person name="David C."/>
            <person name="Testolin R."/>
            <person name="Huang H."/>
            <person name="Hellens R.P."/>
            <person name="Schaffer R.J."/>
        </authorList>
    </citation>
    <scope>NUCLEOTIDE SEQUENCE [LARGE SCALE GENOMIC DNA]</scope>
    <source>
        <strain evidence="4">cv. Red5</strain>
    </source>
</reference>
<dbReference type="PANTHER" id="PTHR13738">
    <property type="entry name" value="TROPONIN I"/>
    <property type="match status" value="1"/>
</dbReference>
<feature type="region of interest" description="Disordered" evidence="2">
    <location>
        <begin position="1516"/>
        <end position="1551"/>
    </location>
</feature>
<keyword evidence="3" id="KW-0436">Ligase</keyword>
<evidence type="ECO:0000256" key="2">
    <source>
        <dbReference type="SAM" id="MobiDB-lite"/>
    </source>
</evidence>
<dbReference type="OMA" id="NDSALEC"/>
<protein>
    <submittedName>
        <fullName evidence="3">Lysine--tRNA ligase</fullName>
    </submittedName>
</protein>
<comment type="caution">
    <text evidence="3">The sequence shown here is derived from an EMBL/GenBank/DDBJ whole genome shotgun (WGS) entry which is preliminary data.</text>
</comment>
<dbReference type="PANTHER" id="PTHR13738:SF1">
    <property type="entry name" value="TROPONIN I"/>
    <property type="match status" value="1"/>
</dbReference>
<evidence type="ECO:0000313" key="4">
    <source>
        <dbReference type="Proteomes" id="UP000241394"/>
    </source>
</evidence>
<keyword evidence="1" id="KW-0175">Coiled coil</keyword>
<keyword evidence="4" id="KW-1185">Reference proteome</keyword>
<sequence length="1599" mass="176981">MTTIEKLFVQIFERKNRIIEQVKQQTDLYSQHLALKLLIDGITPPPWLWNPNFVSESLDPKEFKKEELISEFLLPHPRPVVPYSGSHCSLYNKSVALGDNGELSGLFVETHAFDKGFNAGDRPTTSLECRDNDIRCALNCVPELDLSTASPQGQNAVRISNTSTDNGYNARGGPATMLNCHDNDIGSAINMVPVLDISAPSPQGQTEMRISNIYTNTGSNVGDRPTTVLERHEIDNDSALECVPELKLSVTYPQGQTEARISNIYTSPDQSLARIQRSKSRQKALELRKTANAAAAARSHLTDENAAGVCSSGIKTSTIASEGLAHDIGLFGLAKYFATVDDDGPVRHALGDCHSKEKNANTYSGRITRSRSSCNLSSHESRHMKLGNSSDIGKEDDCRMTRSEITCTEGLSKPVSLTYTAEQRVTRSKSSVSKKLPLDNLLNRSKGFHLQNVSSGEVIRHCPGSNAIVNHKGKAYYITQPELFLDGLVEAQGACSESNLDTDGPSVGSWRVSYTASQRVTRSKSGASKKSPLDNLLNRSEGFPLRNVSGGVRHCPDSNGFVIQERKTHHITETELISDGLVKAQAACSHSNLDAGGLSVGFEAFVSRPPSDCSMLVEPKTLDFDEIENCSLNNIFSSMLGKERIDISSAEICSSVKSTTSQDKINFHKPSRKSLEEHSLEQEVSNQKTDAWRGSFETCVRDFVVDNQEVSKSKMNENIENAEDNTESVREIQPSPASNGIDIALSSVGKSLDVERHQKVKCHLMEGFESSPIPQVEECELGHDGRDRSEATPFSFKHQQFEPSFVSSLTKLLTVDQGCLVGEVAVIDPSSSVLDARKCCVEDNQDLMCLENKTLLEKKSDMGEDCFLACGSVGSLHHEDNSFGSSKTVELPHIEKSSLPGIRLGSSTENSWPQFKWRKTKGQQTNLFSASPSFRMKKIPGIGVGNNLGTDIQFHSIPVSHEGDAAQSNGGKSDDIGKLLKVKYHLTRGTELSPKLQLEQHELGIEERNSSPNIFSTFKHGQLGPCVLSTLTKEAAGDIQDCSVKDAETAETASIVLDGRMQGEEQNDNNTPHSENNVAMENKDDLIRTESILQETESHLEEDGVFSVVSPQDKNLDYIAADQTMPEFEGFIIGTEEIGQPHIVGDAFSLDNFDLPSTTIERASILEKLCRSASMHTPLSLLPTPFKLHITPDLYQSVPNGLLGHMDLRSTLNLSDGSKWLRASYSYVEESNCAIQGLSYSGCASYSDPNCDWSFKKPLMSPVRKLWDQISLNSSSSEKQRSLNPELTCFPIEEDPSISEENETRDEVDDTIQEDICSTLMNCGAKREPLAEITEPHVKPPTLVSTAERFPDRSSLDSVNTEASFTGTYSKVKRKFQNGNSNKKRCINEGKENRTLSISTNCIKKDTKLLNNRFSKPKLSGKPSLRRGGQGLPERDPKHNNIVSNIASFVPLVQQKQADAVGAGKRDIKVKALQAAEAAKRLDEKRVNERKMKKEALKLERARIEQENMQQMELKMKKKEEEQKKKDADMAARKRLREQEQQTEKERKRKRIGEVRRQQIEQEEKLRIGKVDKEVPLSAIVRFYTNALVISFCSLLLPW</sequence>
<dbReference type="InParanoid" id="A0A2R6QD04"/>
<dbReference type="InterPro" id="IPR050875">
    <property type="entry name" value="Troponin_I"/>
</dbReference>
<dbReference type="OrthoDB" id="681218at2759"/>
<dbReference type="STRING" id="1590841.A0A2R6QD04"/>
<dbReference type="FunCoup" id="A0A2R6QD04">
    <property type="interactions" value="776"/>
</dbReference>
<evidence type="ECO:0000313" key="3">
    <source>
        <dbReference type="EMBL" id="PSS06022.1"/>
    </source>
</evidence>
<name>A0A2R6QD04_ACTCC</name>
<feature type="coiled-coil region" evidence="1">
    <location>
        <begin position="705"/>
        <end position="732"/>
    </location>
</feature>
<feature type="region of interest" description="Disordered" evidence="2">
    <location>
        <begin position="1413"/>
        <end position="1440"/>
    </location>
</feature>
<dbReference type="Proteomes" id="UP000241394">
    <property type="component" value="Chromosome LG17"/>
</dbReference>
<gene>
    <name evidence="3" type="ORF">CEY00_Acc19322</name>
</gene>
<proteinExistence type="predicted"/>
<dbReference type="GO" id="GO:0016874">
    <property type="term" value="F:ligase activity"/>
    <property type="evidence" value="ECO:0007669"/>
    <property type="project" value="UniProtKB-KW"/>
</dbReference>
<dbReference type="Gramene" id="PSS06022">
    <property type="protein sequence ID" value="PSS06022"/>
    <property type="gene ID" value="CEY00_Acc19322"/>
</dbReference>